<dbReference type="EMBL" id="GG662666">
    <property type="protein sequence ID" value="EAR97279.2"/>
    <property type="molecule type" value="Genomic_DNA"/>
</dbReference>
<keyword evidence="2 3" id="KW-0812">Transmembrane</keyword>
<keyword evidence="2" id="KW-0472">Membrane</keyword>
<protein>
    <submittedName>
        <fullName evidence="3">Transmembrane protein, putative</fullName>
    </submittedName>
</protein>
<dbReference type="KEGG" id="tet:TTHERM_00334570"/>
<dbReference type="InParanoid" id="I7MEN9"/>
<evidence type="ECO:0000256" key="2">
    <source>
        <dbReference type="SAM" id="Phobius"/>
    </source>
</evidence>
<reference evidence="4" key="1">
    <citation type="journal article" date="2006" name="PLoS Biol.">
        <title>Macronuclear genome sequence of the ciliate Tetrahymena thermophila, a model eukaryote.</title>
        <authorList>
            <person name="Eisen J.A."/>
            <person name="Coyne R.S."/>
            <person name="Wu M."/>
            <person name="Wu D."/>
            <person name="Thiagarajan M."/>
            <person name="Wortman J.R."/>
            <person name="Badger J.H."/>
            <person name="Ren Q."/>
            <person name="Amedeo P."/>
            <person name="Jones K.M."/>
            <person name="Tallon L.J."/>
            <person name="Delcher A.L."/>
            <person name="Salzberg S.L."/>
            <person name="Silva J.C."/>
            <person name="Haas B.J."/>
            <person name="Majoros W.H."/>
            <person name="Farzad M."/>
            <person name="Carlton J.M."/>
            <person name="Smith R.K. Jr."/>
            <person name="Garg J."/>
            <person name="Pearlman R.E."/>
            <person name="Karrer K.M."/>
            <person name="Sun L."/>
            <person name="Manning G."/>
            <person name="Elde N.C."/>
            <person name="Turkewitz A.P."/>
            <person name="Asai D.J."/>
            <person name="Wilkes D.E."/>
            <person name="Wang Y."/>
            <person name="Cai H."/>
            <person name="Collins K."/>
            <person name="Stewart B.A."/>
            <person name="Lee S.R."/>
            <person name="Wilamowska K."/>
            <person name="Weinberg Z."/>
            <person name="Ruzzo W.L."/>
            <person name="Wloga D."/>
            <person name="Gaertig J."/>
            <person name="Frankel J."/>
            <person name="Tsao C.-C."/>
            <person name="Gorovsky M.A."/>
            <person name="Keeling P.J."/>
            <person name="Waller R.F."/>
            <person name="Patron N.J."/>
            <person name="Cherry J.M."/>
            <person name="Stover N.A."/>
            <person name="Krieger C.J."/>
            <person name="del Toro C."/>
            <person name="Ryder H.F."/>
            <person name="Williamson S.C."/>
            <person name="Barbeau R.A."/>
            <person name="Hamilton E.P."/>
            <person name="Orias E."/>
        </authorList>
    </citation>
    <scope>NUCLEOTIDE SEQUENCE [LARGE SCALE GENOMIC DNA]</scope>
    <source>
        <strain evidence="4">SB210</strain>
    </source>
</reference>
<dbReference type="Proteomes" id="UP000009168">
    <property type="component" value="Unassembled WGS sequence"/>
</dbReference>
<keyword evidence="1" id="KW-0175">Coiled coil</keyword>
<organism evidence="3 4">
    <name type="scientific">Tetrahymena thermophila (strain SB210)</name>
    <dbReference type="NCBI Taxonomy" id="312017"/>
    <lineage>
        <taxon>Eukaryota</taxon>
        <taxon>Sar</taxon>
        <taxon>Alveolata</taxon>
        <taxon>Ciliophora</taxon>
        <taxon>Intramacronucleata</taxon>
        <taxon>Oligohymenophorea</taxon>
        <taxon>Hymenostomatida</taxon>
        <taxon>Tetrahymenina</taxon>
        <taxon>Tetrahymenidae</taxon>
        <taxon>Tetrahymena</taxon>
    </lineage>
</organism>
<dbReference type="AlphaFoldDB" id="I7MEN9"/>
<name>I7MEN9_TETTS</name>
<gene>
    <name evidence="3" type="ORF">TTHERM_00334570</name>
</gene>
<feature type="transmembrane region" description="Helical" evidence="2">
    <location>
        <begin position="358"/>
        <end position="379"/>
    </location>
</feature>
<evidence type="ECO:0000256" key="1">
    <source>
        <dbReference type="SAM" id="Coils"/>
    </source>
</evidence>
<keyword evidence="4" id="KW-1185">Reference proteome</keyword>
<evidence type="ECO:0000313" key="3">
    <source>
        <dbReference type="EMBL" id="EAR97279.2"/>
    </source>
</evidence>
<feature type="transmembrane region" description="Helical" evidence="2">
    <location>
        <begin position="42"/>
        <end position="61"/>
    </location>
</feature>
<evidence type="ECO:0000313" key="4">
    <source>
        <dbReference type="Proteomes" id="UP000009168"/>
    </source>
</evidence>
<dbReference type="HOGENOM" id="CLU_693537_0_0_1"/>
<sequence>MKSLAKKIFCWYFSFVQDLFELVFGIKIFRIFYYVVNQILRFLKFAFISFHIVIIIYYFMYPQHVYKQLLFHKNELNNYFSYFLENSTTQQLCYQWRLYKSALIEQEETLNILESRVKKEEKQLEIYVQQSLKQVNIENDQNQKERNSSENNKIESDDITLNILNYQNNIKKYKSEYDEYKSKLVGYNEQKKKEMMWQNWIEMDLICNLHANQNTAADFSPSKRNTETSSILLELQILNLSQYPLKVIPLNIVLIDKFNQKIPLKKDIIIQQDHQARKSYWEKVLSAILQKCFHILGIDIEEDVFEIRQQIDAFKKESGIGSDISGILISLENPNNQYLIQQARIEIIPSLQGLKYLIFHYFYATFVGLFTVIIIYLYVITGLMQCCCNLRGKKNKNE</sequence>
<proteinExistence type="predicted"/>
<accession>I7MEN9</accession>
<dbReference type="RefSeq" id="XP_001017524.2">
    <property type="nucleotide sequence ID" value="XM_001017524.3"/>
</dbReference>
<feature type="coiled-coil region" evidence="1">
    <location>
        <begin position="103"/>
        <end position="190"/>
    </location>
</feature>
<keyword evidence="2" id="KW-1133">Transmembrane helix</keyword>
<dbReference type="GeneID" id="7838546"/>